<feature type="chain" id="PRO_5038397594" evidence="1">
    <location>
        <begin position="24"/>
        <end position="303"/>
    </location>
</feature>
<organism evidence="2 4">
    <name type="scientific">Terribacillus saccharophilus</name>
    <dbReference type="NCBI Taxonomy" id="361277"/>
    <lineage>
        <taxon>Bacteria</taxon>
        <taxon>Bacillati</taxon>
        <taxon>Bacillota</taxon>
        <taxon>Bacilli</taxon>
        <taxon>Bacillales</taxon>
        <taxon>Bacillaceae</taxon>
        <taxon>Terribacillus</taxon>
    </lineage>
</organism>
<protein>
    <submittedName>
        <fullName evidence="3">Uncharacterized protein YpuA, DUF1002 family</fullName>
    </submittedName>
</protein>
<evidence type="ECO:0000313" key="4">
    <source>
        <dbReference type="Proteomes" id="UP000027980"/>
    </source>
</evidence>
<dbReference type="Proteomes" id="UP000199735">
    <property type="component" value="Unassembled WGS sequence"/>
</dbReference>
<evidence type="ECO:0000313" key="3">
    <source>
        <dbReference type="EMBL" id="SEN38866.1"/>
    </source>
</evidence>
<dbReference type="EMBL" id="FOCD01000002">
    <property type="protein sequence ID" value="SEN38866.1"/>
    <property type="molecule type" value="Genomic_DNA"/>
</dbReference>
<dbReference type="EMBL" id="CP008876">
    <property type="protein sequence ID" value="AIF67748.1"/>
    <property type="molecule type" value="Genomic_DNA"/>
</dbReference>
<accession>A0A075LTI7</accession>
<dbReference type="HOGENOM" id="CLU_050671_1_0_9"/>
<dbReference type="Proteomes" id="UP000027980">
    <property type="component" value="Chromosome"/>
</dbReference>
<sequence>MRGLTKCIAACFAVALMFSFAFSDVVSASTGKNTDSINEKFGLPIVVVGDSLSEAQKEQVREDLGVTNTDNIEEIPVTADDIVKYINGDANSRMYSSAMITREDEGHGLDVQIVTPDNITQVTVDMYKNALLTAGIEDATVDVASPVKVSGHSALTGIYKAYDTADGNLDPERTEVANDELDLATDLAQKEGLDNEKVTQLLTDIKQQIAEQNPATREDVEQIVTDQLSKLEISLSDEDRQLLIDLFDKMRELDINFDGVKSQLDDIATTIQDKIDEVAGNDGFWQSVKDFFKSIGDFFKNLF</sequence>
<dbReference type="RefSeq" id="WP_038563789.1">
    <property type="nucleotide sequence ID" value="NZ_CP008876.1"/>
</dbReference>
<feature type="signal peptide" evidence="1">
    <location>
        <begin position="1"/>
        <end position="23"/>
    </location>
</feature>
<evidence type="ECO:0000256" key="1">
    <source>
        <dbReference type="SAM" id="SignalP"/>
    </source>
</evidence>
<reference evidence="3 5" key="2">
    <citation type="submission" date="2016-10" db="EMBL/GenBank/DDBJ databases">
        <authorList>
            <person name="Varghese N."/>
            <person name="Submissions S."/>
        </authorList>
    </citation>
    <scope>NUCLEOTIDE SEQUENCE [LARGE SCALE GENOMIC DNA]</scope>
    <source>
        <strain evidence="3 5">DSM 21619</strain>
    </source>
</reference>
<evidence type="ECO:0000313" key="2">
    <source>
        <dbReference type="EMBL" id="AIF67748.1"/>
    </source>
</evidence>
<dbReference type="InterPro" id="IPR009343">
    <property type="entry name" value="DUF1002"/>
</dbReference>
<dbReference type="OrthoDB" id="9810153at2"/>
<dbReference type="AlphaFoldDB" id="A0A075LTI7"/>
<dbReference type="KEGG" id="tap:GZ22_14610"/>
<keyword evidence="1" id="KW-0732">Signal</keyword>
<proteinExistence type="predicted"/>
<dbReference type="GeneID" id="34223369"/>
<dbReference type="Pfam" id="PF06207">
    <property type="entry name" value="DUF1002"/>
    <property type="match status" value="1"/>
</dbReference>
<evidence type="ECO:0000313" key="5">
    <source>
        <dbReference type="Proteomes" id="UP000199735"/>
    </source>
</evidence>
<gene>
    <name evidence="2" type="ORF">GZ22_14610</name>
    <name evidence="3" type="ORF">SAMN04489762_2124</name>
</gene>
<name>A0A075LTI7_9BACI</name>
<reference evidence="2 4" key="1">
    <citation type="submission" date="2014-07" db="EMBL/GenBank/DDBJ databases">
        <title>Complete genome sequence of a moderately halophilic bacterium Terribacillus aidingensis MP602, isolated from Cryptomeria fortunei in Tianmu mountain in China.</title>
        <authorList>
            <person name="Wang Y."/>
            <person name="Lu P."/>
            <person name="Zhang L."/>
        </authorList>
    </citation>
    <scope>NUCLEOTIDE SEQUENCE [LARGE SCALE GENOMIC DNA]</scope>
    <source>
        <strain evidence="2 4">MP602</strain>
    </source>
</reference>
<accession>A0AAX2EG38</accession>